<organism evidence="1 2">
    <name type="scientific">Clonorchis sinensis</name>
    <name type="common">Chinese liver fluke</name>
    <dbReference type="NCBI Taxonomy" id="79923"/>
    <lineage>
        <taxon>Eukaryota</taxon>
        <taxon>Metazoa</taxon>
        <taxon>Spiralia</taxon>
        <taxon>Lophotrochozoa</taxon>
        <taxon>Platyhelminthes</taxon>
        <taxon>Trematoda</taxon>
        <taxon>Digenea</taxon>
        <taxon>Opisthorchiida</taxon>
        <taxon>Opisthorchiata</taxon>
        <taxon>Opisthorchiidae</taxon>
        <taxon>Clonorchis</taxon>
    </lineage>
</organism>
<evidence type="ECO:0000313" key="1">
    <source>
        <dbReference type="EMBL" id="KAG5443200.1"/>
    </source>
</evidence>
<dbReference type="InParanoid" id="A0A419Q4W1"/>
<dbReference type="AlphaFoldDB" id="A0A419Q4W1"/>
<sequence length="114" mass="12189">MGAFGATHLPGRGPLRLVGGAASEKCPIQPYFLLPSPQVSPRQLWLEREFTDRKVHGPNPTTASRLPCLGLGNLAALALPSGGKAVRHQKGVTVESSPIDQIRIDFISLRQRGG</sequence>
<keyword evidence="2" id="KW-1185">Reference proteome</keyword>
<comment type="caution">
    <text evidence="1">The sequence shown here is derived from an EMBL/GenBank/DDBJ whole genome shotgun (WGS) entry which is preliminary data.</text>
</comment>
<evidence type="ECO:0000313" key="2">
    <source>
        <dbReference type="Proteomes" id="UP000286415"/>
    </source>
</evidence>
<reference evidence="1 2" key="2">
    <citation type="journal article" date="2021" name="Genomics">
        <title>High-quality reference genome for Clonorchis sinensis.</title>
        <authorList>
            <person name="Young N.D."/>
            <person name="Stroehlein A.J."/>
            <person name="Kinkar L."/>
            <person name="Wang T."/>
            <person name="Sohn W.M."/>
            <person name="Chang B.C.H."/>
            <person name="Kaur P."/>
            <person name="Weisz D."/>
            <person name="Dudchenko O."/>
            <person name="Aiden E.L."/>
            <person name="Korhonen P.K."/>
            <person name="Gasser R.B."/>
        </authorList>
    </citation>
    <scope>NUCLEOTIDE SEQUENCE [LARGE SCALE GENOMIC DNA]</scope>
    <source>
        <strain evidence="1">Cs-k2</strain>
    </source>
</reference>
<accession>A0A419Q4W1</accession>
<name>A0A419Q4W1_CLOSI</name>
<dbReference type="EMBL" id="NIRI02000056">
    <property type="protein sequence ID" value="KAG5443200.1"/>
    <property type="molecule type" value="Genomic_DNA"/>
</dbReference>
<protein>
    <submittedName>
        <fullName evidence="1">Uncharacterized protein</fullName>
    </submittedName>
</protein>
<dbReference type="Proteomes" id="UP000286415">
    <property type="component" value="Unassembled WGS sequence"/>
</dbReference>
<gene>
    <name evidence="1" type="ORF">CSKR_110548</name>
</gene>
<proteinExistence type="predicted"/>
<reference evidence="1 2" key="1">
    <citation type="journal article" date="2018" name="Biotechnol. Adv.">
        <title>Improved genomic resources and new bioinformatic workflow for the carcinogenic parasite Clonorchis sinensis: Biotechnological implications.</title>
        <authorList>
            <person name="Wang D."/>
            <person name="Korhonen P.K."/>
            <person name="Gasser R.B."/>
            <person name="Young N.D."/>
        </authorList>
    </citation>
    <scope>NUCLEOTIDE SEQUENCE [LARGE SCALE GENOMIC DNA]</scope>
    <source>
        <strain evidence="1">Cs-k2</strain>
    </source>
</reference>